<keyword evidence="1" id="KW-1185">Reference proteome</keyword>
<reference evidence="2" key="1">
    <citation type="submission" date="2022-11" db="UniProtKB">
        <authorList>
            <consortium name="WormBaseParasite"/>
        </authorList>
    </citation>
    <scope>IDENTIFICATION</scope>
</reference>
<evidence type="ECO:0000313" key="2">
    <source>
        <dbReference type="WBParaSite" id="nRc.2.0.1.t26402-RA"/>
    </source>
</evidence>
<protein>
    <submittedName>
        <fullName evidence="2">Uncharacterized protein</fullName>
    </submittedName>
</protein>
<evidence type="ECO:0000313" key="1">
    <source>
        <dbReference type="Proteomes" id="UP000887565"/>
    </source>
</evidence>
<dbReference type="WBParaSite" id="nRc.2.0.1.t26402-RA">
    <property type="protein sequence ID" value="nRc.2.0.1.t26402-RA"/>
    <property type="gene ID" value="nRc.2.0.1.g26402"/>
</dbReference>
<dbReference type="AlphaFoldDB" id="A0A915JJZ8"/>
<proteinExistence type="predicted"/>
<name>A0A915JJZ8_ROMCU</name>
<dbReference type="Proteomes" id="UP000887565">
    <property type="component" value="Unplaced"/>
</dbReference>
<organism evidence="1 2">
    <name type="scientific">Romanomermis culicivorax</name>
    <name type="common">Nematode worm</name>
    <dbReference type="NCBI Taxonomy" id="13658"/>
    <lineage>
        <taxon>Eukaryota</taxon>
        <taxon>Metazoa</taxon>
        <taxon>Ecdysozoa</taxon>
        <taxon>Nematoda</taxon>
        <taxon>Enoplea</taxon>
        <taxon>Dorylaimia</taxon>
        <taxon>Mermithida</taxon>
        <taxon>Mermithoidea</taxon>
        <taxon>Mermithidae</taxon>
        <taxon>Romanomermis</taxon>
    </lineage>
</organism>
<sequence>MNLDVDESYHTCAFGYTLGILTLPGPADAHLLSMSFGHISVYCPDILNTPNAVNPYGIAVRPIILTTDDNGRFHTEQYFETISLTRSSLPYLPELLQITIVDFPNKRESDKVRSESIPDSTAKSAYSPYRVQSSVITSKQSGRTEVYQITLL</sequence>
<accession>A0A915JJZ8</accession>